<evidence type="ECO:0000256" key="5">
    <source>
        <dbReference type="ARBA" id="ARBA00022692"/>
    </source>
</evidence>
<evidence type="ECO:0000256" key="1">
    <source>
        <dbReference type="ARBA" id="ARBA00004651"/>
    </source>
</evidence>
<evidence type="ECO:0000313" key="10">
    <source>
        <dbReference type="EMBL" id="NVP57358.1"/>
    </source>
</evidence>
<keyword evidence="7 8" id="KW-0472">Membrane</keyword>
<accession>A0ABX2QJF6</accession>
<comment type="similarity">
    <text evidence="2">Belongs to the binding-protein-dependent transport system permease family. CysTW subfamily.</text>
</comment>
<comment type="caution">
    <text evidence="10">The sequence shown here is derived from an EMBL/GenBank/DDBJ whole genome shotgun (WGS) entry which is preliminary data.</text>
</comment>
<keyword evidence="11" id="KW-1185">Reference proteome</keyword>
<feature type="transmembrane region" description="Helical" evidence="8">
    <location>
        <begin position="86"/>
        <end position="108"/>
    </location>
</feature>
<sequence>MAFDQQARTSDVLLHQGRLKRVLGSCLSWLYLACIYGFIFLPVAVLVLFSFQDGRLPVPPFNGFSLQWYEAVFADRKLTAALANSFLVATTSSVVACTLGFLAAYALARYKLPGSALQRGLLIAPMTVSYLIIALGLLAVLNTFGIRLSLWTVGIGHVVINLPLCFAVIYASMGDHHINIERAARDLGASDFKVMTLVTAPMLMPSIMAAFFLSVTFSWDEFIIAFLLSRFDVTLPVEIWSMLRSGLNPKTNAIGSLVFLVSVAVLLVLELALFGRSRKS</sequence>
<comment type="subcellular location">
    <subcellularLocation>
        <location evidence="1 8">Cell membrane</location>
        <topology evidence="1 8">Multi-pass membrane protein</topology>
    </subcellularLocation>
</comment>
<evidence type="ECO:0000313" key="11">
    <source>
        <dbReference type="Proteomes" id="UP000659172"/>
    </source>
</evidence>
<keyword evidence="5 8" id="KW-0812">Transmembrane</keyword>
<reference evidence="10 11" key="1">
    <citation type="submission" date="2020-06" db="EMBL/GenBank/DDBJ databases">
        <title>Rhizobium sp.nov. isolated from the tomato plant.</title>
        <authorList>
            <person name="Thin K.K."/>
            <person name="Zhang X."/>
            <person name="He S."/>
        </authorList>
    </citation>
    <scope>NUCLEOTIDE SEQUENCE [LARGE SCALE GENOMIC DNA]</scope>
    <source>
        <strain evidence="10 11">DBTS2</strain>
    </source>
</reference>
<evidence type="ECO:0000256" key="8">
    <source>
        <dbReference type="RuleBase" id="RU363032"/>
    </source>
</evidence>
<keyword evidence="3 8" id="KW-0813">Transport</keyword>
<proteinExistence type="inferred from homology"/>
<feature type="transmembrane region" description="Helical" evidence="8">
    <location>
        <begin position="194"/>
        <end position="219"/>
    </location>
</feature>
<feature type="transmembrane region" description="Helical" evidence="8">
    <location>
        <begin position="253"/>
        <end position="274"/>
    </location>
</feature>
<evidence type="ECO:0000256" key="2">
    <source>
        <dbReference type="ARBA" id="ARBA00007069"/>
    </source>
</evidence>
<feature type="transmembrane region" description="Helical" evidence="8">
    <location>
        <begin position="120"/>
        <end position="144"/>
    </location>
</feature>
<dbReference type="CDD" id="cd06261">
    <property type="entry name" value="TM_PBP2"/>
    <property type="match status" value="1"/>
</dbReference>
<dbReference type="SUPFAM" id="SSF161098">
    <property type="entry name" value="MetI-like"/>
    <property type="match status" value="1"/>
</dbReference>
<evidence type="ECO:0000256" key="4">
    <source>
        <dbReference type="ARBA" id="ARBA00022475"/>
    </source>
</evidence>
<feature type="domain" description="ABC transmembrane type-1" evidence="9">
    <location>
        <begin position="82"/>
        <end position="269"/>
    </location>
</feature>
<feature type="transmembrane region" description="Helical" evidence="8">
    <location>
        <begin position="150"/>
        <end position="173"/>
    </location>
</feature>
<evidence type="ECO:0000256" key="7">
    <source>
        <dbReference type="ARBA" id="ARBA00023136"/>
    </source>
</evidence>
<dbReference type="RefSeq" id="WP_176951328.1">
    <property type="nucleotide sequence ID" value="NZ_JABXYK010000013.1"/>
</dbReference>
<dbReference type="Proteomes" id="UP000659172">
    <property type="component" value="Unassembled WGS sequence"/>
</dbReference>
<evidence type="ECO:0000256" key="6">
    <source>
        <dbReference type="ARBA" id="ARBA00022989"/>
    </source>
</evidence>
<dbReference type="PROSITE" id="PS50928">
    <property type="entry name" value="ABC_TM1"/>
    <property type="match status" value="1"/>
</dbReference>
<organism evidence="10 11">
    <name type="scientific">Mycoplana rhizolycopersici</name>
    <dbReference type="NCBI Taxonomy" id="2746702"/>
    <lineage>
        <taxon>Bacteria</taxon>
        <taxon>Pseudomonadati</taxon>
        <taxon>Pseudomonadota</taxon>
        <taxon>Alphaproteobacteria</taxon>
        <taxon>Hyphomicrobiales</taxon>
        <taxon>Rhizobiaceae</taxon>
        <taxon>Mycoplana</taxon>
    </lineage>
</organism>
<dbReference type="Gene3D" id="1.10.3720.10">
    <property type="entry name" value="MetI-like"/>
    <property type="match status" value="1"/>
</dbReference>
<evidence type="ECO:0000256" key="3">
    <source>
        <dbReference type="ARBA" id="ARBA00022448"/>
    </source>
</evidence>
<keyword evidence="6 8" id="KW-1133">Transmembrane helix</keyword>
<protein>
    <submittedName>
        <fullName evidence="10">ABC transporter permease</fullName>
    </submittedName>
</protein>
<gene>
    <name evidence="10" type="ORF">HV823_19035</name>
</gene>
<keyword evidence="4" id="KW-1003">Cell membrane</keyword>
<dbReference type="PANTHER" id="PTHR43848">
    <property type="entry name" value="PUTRESCINE TRANSPORT SYSTEM PERMEASE PROTEIN POTI"/>
    <property type="match status" value="1"/>
</dbReference>
<evidence type="ECO:0000259" key="9">
    <source>
        <dbReference type="PROSITE" id="PS50928"/>
    </source>
</evidence>
<feature type="transmembrane region" description="Helical" evidence="8">
    <location>
        <begin position="29"/>
        <end position="51"/>
    </location>
</feature>
<dbReference type="InterPro" id="IPR035906">
    <property type="entry name" value="MetI-like_sf"/>
</dbReference>
<dbReference type="Pfam" id="PF00528">
    <property type="entry name" value="BPD_transp_1"/>
    <property type="match status" value="1"/>
</dbReference>
<dbReference type="InterPro" id="IPR051789">
    <property type="entry name" value="Bact_Polyamine_Transport"/>
</dbReference>
<dbReference type="PANTHER" id="PTHR43848:SF2">
    <property type="entry name" value="PUTRESCINE TRANSPORT SYSTEM PERMEASE PROTEIN POTI"/>
    <property type="match status" value="1"/>
</dbReference>
<dbReference type="EMBL" id="JABXYK010000013">
    <property type="protein sequence ID" value="NVP57358.1"/>
    <property type="molecule type" value="Genomic_DNA"/>
</dbReference>
<name>A0ABX2QJF6_9HYPH</name>
<dbReference type="InterPro" id="IPR000515">
    <property type="entry name" value="MetI-like"/>
</dbReference>